<dbReference type="EMBL" id="BTSY01000004">
    <property type="protein sequence ID" value="GMT23464.1"/>
    <property type="molecule type" value="Genomic_DNA"/>
</dbReference>
<sequence>ALIVITRSINGFSFFARCIAIRWARVTFNELVTQEDLVQSVFELESLIVITFTGSCIFLHPSVRDVMCCYSKMATVAPNNSHLSSGQVMTPQQYIGSPQILSVPLSSGLSMALPTPQPMVIPTPQPIVHAPLPPLNHYPMVYGMGIRP</sequence>
<evidence type="ECO:0000313" key="1">
    <source>
        <dbReference type="EMBL" id="GMT23464.1"/>
    </source>
</evidence>
<comment type="caution">
    <text evidence="1">The sequence shown here is derived from an EMBL/GenBank/DDBJ whole genome shotgun (WGS) entry which is preliminary data.</text>
</comment>
<evidence type="ECO:0000313" key="2">
    <source>
        <dbReference type="Proteomes" id="UP001432322"/>
    </source>
</evidence>
<feature type="non-terminal residue" evidence="1">
    <location>
        <position position="1"/>
    </location>
</feature>
<proteinExistence type="predicted"/>
<accession>A0AAV5VV83</accession>
<evidence type="ECO:0008006" key="3">
    <source>
        <dbReference type="Google" id="ProtNLM"/>
    </source>
</evidence>
<organism evidence="1 2">
    <name type="scientific">Pristionchus fissidentatus</name>
    <dbReference type="NCBI Taxonomy" id="1538716"/>
    <lineage>
        <taxon>Eukaryota</taxon>
        <taxon>Metazoa</taxon>
        <taxon>Ecdysozoa</taxon>
        <taxon>Nematoda</taxon>
        <taxon>Chromadorea</taxon>
        <taxon>Rhabditida</taxon>
        <taxon>Rhabditina</taxon>
        <taxon>Diplogasteromorpha</taxon>
        <taxon>Diplogasteroidea</taxon>
        <taxon>Neodiplogasteridae</taxon>
        <taxon>Pristionchus</taxon>
    </lineage>
</organism>
<dbReference type="Proteomes" id="UP001432322">
    <property type="component" value="Unassembled WGS sequence"/>
</dbReference>
<name>A0AAV5VV83_9BILA</name>
<feature type="non-terminal residue" evidence="1">
    <location>
        <position position="148"/>
    </location>
</feature>
<keyword evidence="2" id="KW-1185">Reference proteome</keyword>
<protein>
    <recommendedName>
        <fullName evidence="3">G protein-coupled receptor</fullName>
    </recommendedName>
</protein>
<reference evidence="1" key="1">
    <citation type="submission" date="2023-10" db="EMBL/GenBank/DDBJ databases">
        <title>Genome assembly of Pristionchus species.</title>
        <authorList>
            <person name="Yoshida K."/>
            <person name="Sommer R.J."/>
        </authorList>
    </citation>
    <scope>NUCLEOTIDE SEQUENCE</scope>
    <source>
        <strain evidence="1">RS5133</strain>
    </source>
</reference>
<dbReference type="AlphaFoldDB" id="A0AAV5VV83"/>
<gene>
    <name evidence="1" type="ORF">PFISCL1PPCAC_14761</name>
</gene>